<protein>
    <submittedName>
        <fullName evidence="8">Uncharacterized protein</fullName>
    </submittedName>
</protein>
<evidence type="ECO:0000256" key="1">
    <source>
        <dbReference type="ARBA" id="ARBA00004236"/>
    </source>
</evidence>
<organism evidence="8 9">
    <name type="scientific">Mycobacterium spongiae</name>
    <dbReference type="NCBI Taxonomy" id="886343"/>
    <lineage>
        <taxon>Bacteria</taxon>
        <taxon>Bacillati</taxon>
        <taxon>Actinomycetota</taxon>
        <taxon>Actinomycetes</taxon>
        <taxon>Mycobacteriales</taxon>
        <taxon>Mycobacteriaceae</taxon>
        <taxon>Mycobacterium</taxon>
    </lineage>
</organism>
<reference evidence="8" key="1">
    <citation type="submission" date="2019-12" db="EMBL/GenBank/DDBJ databases">
        <title>Mycobacterium spongiae sp. nov.</title>
        <authorList>
            <person name="Stinear T."/>
        </authorList>
    </citation>
    <scope>NUCLEOTIDE SEQUENCE</scope>
    <source>
        <strain evidence="8">FSD4b-SM</strain>
    </source>
</reference>
<dbReference type="InterPro" id="IPR008693">
    <property type="entry name" value="MmpS"/>
</dbReference>
<keyword evidence="4 7" id="KW-0812">Transmembrane</keyword>
<dbReference type="GO" id="GO:0005886">
    <property type="term" value="C:plasma membrane"/>
    <property type="evidence" value="ECO:0007669"/>
    <property type="project" value="UniProtKB-SubCell"/>
</dbReference>
<sequence length="149" mass="15135">MTNPVTTEPTPINRLRGPSVLAAIGLGFVASCGLVVGGLAHAAPAPTQVRYEVTGSGGTADYLSYQTRSGQRREANVPLPWSTEFDGYLGQVLVLSAQGPGTIACRILVNGDEVKSASAAGQPARTVCSVTAAGITKTPTTTPEAPPTG</sequence>
<evidence type="ECO:0000256" key="3">
    <source>
        <dbReference type="ARBA" id="ARBA00022475"/>
    </source>
</evidence>
<comment type="similarity">
    <text evidence="2">Belongs to the MmpS family.</text>
</comment>
<gene>
    <name evidence="8" type="ORF">F6B93_14055</name>
</gene>
<keyword evidence="3" id="KW-1003">Cell membrane</keyword>
<dbReference type="InterPro" id="IPR038468">
    <property type="entry name" value="MmpS_C"/>
</dbReference>
<keyword evidence="6 7" id="KW-0472">Membrane</keyword>
<name>A0A975PZN5_9MYCO</name>
<evidence type="ECO:0000313" key="8">
    <source>
        <dbReference type="EMBL" id="QUR69823.1"/>
    </source>
</evidence>
<evidence type="ECO:0000256" key="6">
    <source>
        <dbReference type="ARBA" id="ARBA00023136"/>
    </source>
</evidence>
<keyword evidence="5 7" id="KW-1133">Transmembrane helix</keyword>
<dbReference type="KEGG" id="mspg:F6B93_14055"/>
<evidence type="ECO:0000256" key="5">
    <source>
        <dbReference type="ARBA" id="ARBA00022989"/>
    </source>
</evidence>
<dbReference type="EMBL" id="CP046600">
    <property type="protein sequence ID" value="QUR69823.1"/>
    <property type="molecule type" value="Genomic_DNA"/>
</dbReference>
<evidence type="ECO:0000256" key="7">
    <source>
        <dbReference type="SAM" id="Phobius"/>
    </source>
</evidence>
<proteinExistence type="inferred from homology"/>
<evidence type="ECO:0000256" key="4">
    <source>
        <dbReference type="ARBA" id="ARBA00022692"/>
    </source>
</evidence>
<dbReference type="AlphaFoldDB" id="A0A975PZN5"/>
<dbReference type="Proteomes" id="UP000682202">
    <property type="component" value="Chromosome"/>
</dbReference>
<dbReference type="Gene3D" id="2.60.40.2880">
    <property type="entry name" value="MmpS1-5, C-terminal soluble domain"/>
    <property type="match status" value="1"/>
</dbReference>
<evidence type="ECO:0000313" key="9">
    <source>
        <dbReference type="Proteomes" id="UP000682202"/>
    </source>
</evidence>
<comment type="subcellular location">
    <subcellularLocation>
        <location evidence="1">Cell membrane</location>
    </subcellularLocation>
</comment>
<evidence type="ECO:0000256" key="2">
    <source>
        <dbReference type="ARBA" id="ARBA00007531"/>
    </source>
</evidence>
<dbReference type="Pfam" id="PF05423">
    <property type="entry name" value="Mycobact_memb"/>
    <property type="match status" value="1"/>
</dbReference>
<accession>A0A975PZN5</accession>
<keyword evidence="9" id="KW-1185">Reference proteome</keyword>
<feature type="transmembrane region" description="Helical" evidence="7">
    <location>
        <begin position="20"/>
        <end position="40"/>
    </location>
</feature>